<evidence type="ECO:0000256" key="4">
    <source>
        <dbReference type="ARBA" id="ARBA00022989"/>
    </source>
</evidence>
<dbReference type="InterPro" id="IPR017452">
    <property type="entry name" value="GPCR_Rhodpsn_7TM"/>
</dbReference>
<feature type="transmembrane region" description="Helical" evidence="11">
    <location>
        <begin position="231"/>
        <end position="255"/>
    </location>
</feature>
<accession>A0A4D5XWB5</accession>
<reference evidence="13" key="1">
    <citation type="submission" date="2018-07" db="EMBL/GenBank/DDBJ databases">
        <authorList>
            <person name="Nielsen S.K.D."/>
            <person name="Koch T.L."/>
            <person name="Hauser F."/>
            <person name="Garm A.L."/>
            <person name="Grimmelikhuijzen C.J.P."/>
        </authorList>
    </citation>
    <scope>NUCLEOTIDE SEQUENCE</scope>
</reference>
<keyword evidence="2" id="KW-1003">Cell membrane</keyword>
<dbReference type="InterPro" id="IPR000276">
    <property type="entry name" value="GPCR_Rhodpsn"/>
</dbReference>
<comment type="subcellular location">
    <subcellularLocation>
        <location evidence="1">Cell membrane</location>
        <topology evidence="1">Multi-pass membrane protein</topology>
    </subcellularLocation>
</comment>
<evidence type="ECO:0000256" key="10">
    <source>
        <dbReference type="SAM" id="MobiDB-lite"/>
    </source>
</evidence>
<dbReference type="SUPFAM" id="SSF81321">
    <property type="entry name" value="Family A G protein-coupled receptor-like"/>
    <property type="match status" value="1"/>
</dbReference>
<feature type="transmembrane region" description="Helical" evidence="11">
    <location>
        <begin position="46"/>
        <end position="68"/>
    </location>
</feature>
<dbReference type="PROSITE" id="PS50262">
    <property type="entry name" value="G_PROTEIN_RECEP_F1_2"/>
    <property type="match status" value="1"/>
</dbReference>
<evidence type="ECO:0000256" key="5">
    <source>
        <dbReference type="ARBA" id="ARBA00023040"/>
    </source>
</evidence>
<evidence type="ECO:0000313" key="13">
    <source>
        <dbReference type="EMBL" id="QBS47864.1"/>
    </source>
</evidence>
<dbReference type="CDD" id="cd14967">
    <property type="entry name" value="7tmA_amine_R-like"/>
    <property type="match status" value="1"/>
</dbReference>
<evidence type="ECO:0000259" key="12">
    <source>
        <dbReference type="PROSITE" id="PS50262"/>
    </source>
</evidence>
<evidence type="ECO:0000256" key="1">
    <source>
        <dbReference type="ARBA" id="ARBA00004651"/>
    </source>
</evidence>
<feature type="transmembrane region" description="Helical" evidence="11">
    <location>
        <begin position="83"/>
        <end position="104"/>
    </location>
</feature>
<protein>
    <submittedName>
        <fullName evidence="13">Biogenic amine-like GPCR</fullName>
    </submittedName>
</protein>
<organism evidence="13">
    <name type="scientific">Tripedalia cystophora</name>
    <name type="common">Mangrove box jellyfish</name>
    <dbReference type="NCBI Taxonomy" id="6141"/>
    <lineage>
        <taxon>Eukaryota</taxon>
        <taxon>Metazoa</taxon>
        <taxon>Cnidaria</taxon>
        <taxon>Cubozoa</taxon>
        <taxon>Carybdeida</taxon>
        <taxon>Tripedaliidae</taxon>
        <taxon>Tripedalia</taxon>
    </lineage>
</organism>
<feature type="transmembrane region" description="Helical" evidence="11">
    <location>
        <begin position="12"/>
        <end position="34"/>
    </location>
</feature>
<evidence type="ECO:0000256" key="8">
    <source>
        <dbReference type="ARBA" id="ARBA00023180"/>
    </source>
</evidence>
<dbReference type="GO" id="GO:0005886">
    <property type="term" value="C:plasma membrane"/>
    <property type="evidence" value="ECO:0007669"/>
    <property type="project" value="UniProtKB-SubCell"/>
</dbReference>
<dbReference type="EMBL" id="MH644088">
    <property type="protein sequence ID" value="QBS47864.1"/>
    <property type="molecule type" value="mRNA"/>
</dbReference>
<keyword evidence="7" id="KW-0675">Receptor</keyword>
<reference evidence="13" key="2">
    <citation type="journal article" date="2019" name="BMC Genomics">
        <title>De novo transcriptome assembly of the cubomedusa Tripedalia cystophora, including the analysis of a set of genes involved in peptidergic neurotransmission.</title>
        <authorList>
            <person name="Nielsen S.K."/>
            <person name="Koch T.L."/>
            <person name="Hauser F."/>
            <person name="Garm A."/>
            <person name="Grimmelikhuijzen C.J."/>
        </authorList>
    </citation>
    <scope>NUCLEOTIDE SEQUENCE</scope>
</reference>
<proteinExistence type="evidence at transcript level"/>
<feature type="domain" description="G-protein coupled receptors family 1 profile" evidence="12">
    <location>
        <begin position="24"/>
        <end position="252"/>
    </location>
</feature>
<dbReference type="SMART" id="SM01381">
    <property type="entry name" value="7TM_GPCR_Srsx"/>
    <property type="match status" value="1"/>
</dbReference>
<feature type="transmembrane region" description="Helical" evidence="11">
    <location>
        <begin position="124"/>
        <end position="144"/>
    </location>
</feature>
<evidence type="ECO:0000256" key="3">
    <source>
        <dbReference type="ARBA" id="ARBA00022692"/>
    </source>
</evidence>
<evidence type="ECO:0000256" key="7">
    <source>
        <dbReference type="ARBA" id="ARBA00023170"/>
    </source>
</evidence>
<feature type="transmembrane region" description="Helical" evidence="11">
    <location>
        <begin position="150"/>
        <end position="177"/>
    </location>
</feature>
<dbReference type="PRINTS" id="PR00237">
    <property type="entry name" value="GPCRRHODOPSN"/>
</dbReference>
<evidence type="ECO:0000256" key="9">
    <source>
        <dbReference type="ARBA" id="ARBA00023224"/>
    </source>
</evidence>
<feature type="transmembrane region" description="Helical" evidence="11">
    <location>
        <begin position="198"/>
        <end position="219"/>
    </location>
</feature>
<evidence type="ECO:0000256" key="6">
    <source>
        <dbReference type="ARBA" id="ARBA00023136"/>
    </source>
</evidence>
<evidence type="ECO:0000256" key="2">
    <source>
        <dbReference type="ARBA" id="ARBA00022475"/>
    </source>
</evidence>
<dbReference type="PANTHER" id="PTHR24246">
    <property type="entry name" value="OLFACTORY RECEPTOR AND ADENOSINE RECEPTOR"/>
    <property type="match status" value="1"/>
</dbReference>
<keyword evidence="5" id="KW-0297">G-protein coupled receptor</keyword>
<dbReference type="GO" id="GO:0004930">
    <property type="term" value="F:G protein-coupled receptor activity"/>
    <property type="evidence" value="ECO:0007669"/>
    <property type="project" value="UniProtKB-KW"/>
</dbReference>
<keyword evidence="4 11" id="KW-1133">Transmembrane helix</keyword>
<name>A0A4D5XWB5_TRICY</name>
<keyword evidence="6 11" id="KW-0472">Membrane</keyword>
<dbReference type="Pfam" id="PF00001">
    <property type="entry name" value="7tm_1"/>
    <property type="match status" value="1"/>
</dbReference>
<dbReference type="Gene3D" id="1.20.1070.10">
    <property type="entry name" value="Rhodopsin 7-helix transmembrane proteins"/>
    <property type="match status" value="1"/>
</dbReference>
<sequence length="361" mass="40606">MAKTAIEVAELLYLAILVLLILTGNSLVILAFHLGSRRLRTYTNYFVVNLAVCDLMVGILSVPLWMYVRIDASAHSNPAFSKAFLASDILFGCGSILSLTSISIERMVAVKYPARHFNLTHKPVVIAIIIIWSLASLFAGLSILGRSREFTTTIFVLSFICPALVILFSYLIIFLVARKTVATTSSKIIKEVRVAKMVFIIIGLFLLCWLPFFIMNMLYFYCFDWCANIPYWLLIVTKILHYSNSMMNVIVYAICSPDFRNAFKTLLRRKSKRARTESRVTLRPFRSRTLTNDISCGAEETNITTCNGSPFRAKSGSFYIERRRAGSAVSARIRTHSDFNGKMSHSTDSVDKVHLTSATPV</sequence>
<keyword evidence="9" id="KW-0807">Transducer</keyword>
<keyword evidence="8" id="KW-0325">Glycoprotein</keyword>
<keyword evidence="3 11" id="KW-0812">Transmembrane</keyword>
<dbReference type="AlphaFoldDB" id="A0A4D5XWB5"/>
<feature type="region of interest" description="Disordered" evidence="10">
    <location>
        <begin position="340"/>
        <end position="361"/>
    </location>
</feature>
<evidence type="ECO:0000256" key="11">
    <source>
        <dbReference type="SAM" id="Phobius"/>
    </source>
</evidence>
<dbReference type="PANTHER" id="PTHR24246:SF27">
    <property type="entry name" value="ADENOSINE RECEPTOR, ISOFORM A"/>
    <property type="match status" value="1"/>
</dbReference>